<evidence type="ECO:0000313" key="5">
    <source>
        <dbReference type="EMBL" id="KAJ5168785.1"/>
    </source>
</evidence>
<feature type="chain" id="PRO_5040945181" evidence="3">
    <location>
        <begin position="19"/>
        <end position="281"/>
    </location>
</feature>
<protein>
    <submittedName>
        <fullName evidence="5">UPF0619 GPI-anchored membrane protein</fullName>
    </submittedName>
</protein>
<dbReference type="PANTHER" id="PTHR35185">
    <property type="entry name" value="SERINE/THREONINE-RICH PROTEIN ADG2-RELATED"/>
    <property type="match status" value="1"/>
</dbReference>
<sequence>MRVVFLFFLVAFTVTTTAILVTYPPKGAKVDWSQPVIIKWRSVETDPTTFDLYVVNQAVNPSVSTLVASDVETSKGSYTIKANHKDLTSSDTGGGYQIDLKSSSGDGILAQSQQFQVTDGKAEFSSASSSGIDCCQYTFNVCFLDFFFDCFFHSCDYCSLLHHPHIYVYVDVCFYIYLYIVDIINISFYHYSYSYLYITFHYEDSYQSPYFHFFFYKHQYSWSVYETTSTTTETTTSTTKHTKTMETTSTPSASTTSNAAGLLMPPDQAGSLLLGLAILLL</sequence>
<keyword evidence="1 3" id="KW-0732">Signal</keyword>
<evidence type="ECO:0000313" key="6">
    <source>
        <dbReference type="Proteomes" id="UP001149163"/>
    </source>
</evidence>
<keyword evidence="6" id="KW-1185">Reference proteome</keyword>
<feature type="domain" description="Yeast cell wall synthesis Kre9/Knh1-like N-terminal" evidence="4">
    <location>
        <begin position="24"/>
        <end position="117"/>
    </location>
</feature>
<proteinExistence type="predicted"/>
<feature type="signal peptide" evidence="3">
    <location>
        <begin position="1"/>
        <end position="18"/>
    </location>
</feature>
<feature type="region of interest" description="Disordered" evidence="2">
    <location>
        <begin position="235"/>
        <end position="254"/>
    </location>
</feature>
<dbReference type="InterPro" id="IPR052479">
    <property type="entry name" value="GPI-anchor_Adhesion_Reg"/>
</dbReference>
<evidence type="ECO:0000256" key="2">
    <source>
        <dbReference type="SAM" id="MobiDB-lite"/>
    </source>
</evidence>
<dbReference type="EMBL" id="JAPQKN010000002">
    <property type="protein sequence ID" value="KAJ5168785.1"/>
    <property type="molecule type" value="Genomic_DNA"/>
</dbReference>
<name>A0A9W9I918_9EURO</name>
<dbReference type="RefSeq" id="XP_056545246.1">
    <property type="nucleotide sequence ID" value="XM_056686504.1"/>
</dbReference>
<reference evidence="5" key="2">
    <citation type="journal article" date="2023" name="IMA Fungus">
        <title>Comparative genomic study of the Penicillium genus elucidates a diverse pangenome and 15 lateral gene transfer events.</title>
        <authorList>
            <person name="Petersen C."/>
            <person name="Sorensen T."/>
            <person name="Nielsen M.R."/>
            <person name="Sondergaard T.E."/>
            <person name="Sorensen J.L."/>
            <person name="Fitzpatrick D.A."/>
            <person name="Frisvad J.C."/>
            <person name="Nielsen K.L."/>
        </authorList>
    </citation>
    <scope>NUCLEOTIDE SEQUENCE</scope>
    <source>
        <strain evidence="5">IBT 26290</strain>
    </source>
</reference>
<dbReference type="OrthoDB" id="5316007at2759"/>
<comment type="caution">
    <text evidence="5">The sequence shown here is derived from an EMBL/GenBank/DDBJ whole genome shotgun (WGS) entry which is preliminary data.</text>
</comment>
<dbReference type="AlphaFoldDB" id="A0A9W9I918"/>
<dbReference type="Proteomes" id="UP001149163">
    <property type="component" value="Unassembled WGS sequence"/>
</dbReference>
<dbReference type="GeneID" id="81425680"/>
<accession>A0A9W9I918</accession>
<dbReference type="Pfam" id="PF10342">
    <property type="entry name" value="Kre9_KNH"/>
    <property type="match status" value="1"/>
</dbReference>
<organism evidence="5 6">
    <name type="scientific">Penicillium canariense</name>
    <dbReference type="NCBI Taxonomy" id="189055"/>
    <lineage>
        <taxon>Eukaryota</taxon>
        <taxon>Fungi</taxon>
        <taxon>Dikarya</taxon>
        <taxon>Ascomycota</taxon>
        <taxon>Pezizomycotina</taxon>
        <taxon>Eurotiomycetes</taxon>
        <taxon>Eurotiomycetidae</taxon>
        <taxon>Eurotiales</taxon>
        <taxon>Aspergillaceae</taxon>
        <taxon>Penicillium</taxon>
    </lineage>
</organism>
<evidence type="ECO:0000259" key="4">
    <source>
        <dbReference type="Pfam" id="PF10342"/>
    </source>
</evidence>
<dbReference type="PANTHER" id="PTHR35185:SF1">
    <property type="entry name" value="UPF0619 GPI-ANCHORED MEMBRANE PROTEIN C1322.10"/>
    <property type="match status" value="1"/>
</dbReference>
<dbReference type="InterPro" id="IPR018466">
    <property type="entry name" value="Kre9/Knh1-like_N"/>
</dbReference>
<evidence type="ECO:0000256" key="3">
    <source>
        <dbReference type="SAM" id="SignalP"/>
    </source>
</evidence>
<evidence type="ECO:0000256" key="1">
    <source>
        <dbReference type="ARBA" id="ARBA00022729"/>
    </source>
</evidence>
<reference evidence="5" key="1">
    <citation type="submission" date="2022-11" db="EMBL/GenBank/DDBJ databases">
        <authorList>
            <person name="Petersen C."/>
        </authorList>
    </citation>
    <scope>NUCLEOTIDE SEQUENCE</scope>
    <source>
        <strain evidence="5">IBT 26290</strain>
    </source>
</reference>
<gene>
    <name evidence="5" type="ORF">N7482_004379</name>
</gene>